<feature type="transmembrane region" description="Helical" evidence="1">
    <location>
        <begin position="157"/>
        <end position="175"/>
    </location>
</feature>
<comment type="caution">
    <text evidence="2">The sequence shown here is derived from an EMBL/GenBank/DDBJ whole genome shotgun (WGS) entry which is preliminary data.</text>
</comment>
<evidence type="ECO:0000313" key="2">
    <source>
        <dbReference type="EMBL" id="RAI57172.1"/>
    </source>
</evidence>
<organism evidence="2 3">
    <name type="scientific">Roseicella frigidaeris</name>
    <dbReference type="NCBI Taxonomy" id="2230885"/>
    <lineage>
        <taxon>Bacteria</taxon>
        <taxon>Pseudomonadati</taxon>
        <taxon>Pseudomonadota</taxon>
        <taxon>Alphaproteobacteria</taxon>
        <taxon>Acetobacterales</taxon>
        <taxon>Roseomonadaceae</taxon>
        <taxon>Roseicella</taxon>
    </lineage>
</organism>
<gene>
    <name evidence="2" type="ORF">DOO78_20240</name>
</gene>
<dbReference type="Proteomes" id="UP000249065">
    <property type="component" value="Unassembled WGS sequence"/>
</dbReference>
<feature type="transmembrane region" description="Helical" evidence="1">
    <location>
        <begin position="106"/>
        <end position="124"/>
    </location>
</feature>
<keyword evidence="3" id="KW-1185">Reference proteome</keyword>
<dbReference type="EMBL" id="QLIX01000020">
    <property type="protein sequence ID" value="RAI57172.1"/>
    <property type="molecule type" value="Genomic_DNA"/>
</dbReference>
<evidence type="ECO:0000313" key="3">
    <source>
        <dbReference type="Proteomes" id="UP000249065"/>
    </source>
</evidence>
<reference evidence="3" key="1">
    <citation type="submission" date="2018-06" db="EMBL/GenBank/DDBJ databases">
        <authorList>
            <person name="Khan S.A."/>
        </authorList>
    </citation>
    <scope>NUCLEOTIDE SEQUENCE [LARGE SCALE GENOMIC DNA]</scope>
    <source>
        <strain evidence="3">DB-1506</strain>
    </source>
</reference>
<feature type="transmembrane region" description="Helical" evidence="1">
    <location>
        <begin position="131"/>
        <end position="151"/>
    </location>
</feature>
<dbReference type="OrthoDB" id="9813621at2"/>
<keyword evidence="1" id="KW-0812">Transmembrane</keyword>
<feature type="transmembrane region" description="Helical" evidence="1">
    <location>
        <begin position="16"/>
        <end position="37"/>
    </location>
</feature>
<feature type="transmembrane region" description="Helical" evidence="1">
    <location>
        <begin position="49"/>
        <end position="67"/>
    </location>
</feature>
<protein>
    <submittedName>
        <fullName evidence="2">Uncharacterized protein</fullName>
    </submittedName>
</protein>
<evidence type="ECO:0000256" key="1">
    <source>
        <dbReference type="SAM" id="Phobius"/>
    </source>
</evidence>
<feature type="transmembrane region" description="Helical" evidence="1">
    <location>
        <begin position="79"/>
        <end position="100"/>
    </location>
</feature>
<accession>A0A327M4K9</accession>
<keyword evidence="1" id="KW-0472">Membrane</keyword>
<keyword evidence="1" id="KW-1133">Transmembrane helix</keyword>
<name>A0A327M4K9_9PROT</name>
<proteinExistence type="predicted"/>
<sequence>MTGHAESGSGEGQEGLWRAVVWGGAATLLLAPLVAMRFTDEVQWTKSDFVVFGVMVTVPLAVLELAVRATVSMPYRAAVAVALGAAFLMTWLNLAVGIIGNENNPFNLMFFGVLAVGIVGAFIARFQPRGMARALVAMGAAQGLAAITALVAGHSAVLLNGIFAAAWLISAWLFWKAAGDQAVVQNTG</sequence>
<dbReference type="AlphaFoldDB" id="A0A327M4K9"/>